<keyword evidence="2" id="KW-0378">Hydrolase</keyword>
<feature type="non-terminal residue" evidence="6">
    <location>
        <position position="1"/>
    </location>
</feature>
<evidence type="ECO:0000256" key="1">
    <source>
        <dbReference type="ARBA" id="ARBA00011982"/>
    </source>
</evidence>
<feature type="domain" description="TIR" evidence="5">
    <location>
        <begin position="45"/>
        <end position="183"/>
    </location>
</feature>
<reference evidence="6 7" key="1">
    <citation type="journal article" date="2021" name="Nat. Plants">
        <title>The Taxus genome provides insights into paclitaxel biosynthesis.</title>
        <authorList>
            <person name="Xiong X."/>
            <person name="Gou J."/>
            <person name="Liao Q."/>
            <person name="Li Y."/>
            <person name="Zhou Q."/>
            <person name="Bi G."/>
            <person name="Li C."/>
            <person name="Du R."/>
            <person name="Wang X."/>
            <person name="Sun T."/>
            <person name="Guo L."/>
            <person name="Liang H."/>
            <person name="Lu P."/>
            <person name="Wu Y."/>
            <person name="Zhang Z."/>
            <person name="Ro D.K."/>
            <person name="Shang Y."/>
            <person name="Huang S."/>
            <person name="Yan J."/>
        </authorList>
    </citation>
    <scope>NUCLEOTIDE SEQUENCE [LARGE SCALE GENOMIC DNA]</scope>
    <source>
        <strain evidence="6">Ta-2019</strain>
    </source>
</reference>
<dbReference type="SMART" id="SM00255">
    <property type="entry name" value="TIR"/>
    <property type="match status" value="1"/>
</dbReference>
<dbReference type="GO" id="GO:0007165">
    <property type="term" value="P:signal transduction"/>
    <property type="evidence" value="ECO:0007669"/>
    <property type="project" value="InterPro"/>
</dbReference>
<dbReference type="PROSITE" id="PS50104">
    <property type="entry name" value="TIR"/>
    <property type="match status" value="1"/>
</dbReference>
<dbReference type="InterPro" id="IPR000157">
    <property type="entry name" value="TIR_dom"/>
</dbReference>
<evidence type="ECO:0000256" key="2">
    <source>
        <dbReference type="ARBA" id="ARBA00022801"/>
    </source>
</evidence>
<name>A0AA38LI51_TAXCH</name>
<proteinExistence type="predicted"/>
<dbReference type="PANTHER" id="PTHR32009:SF39">
    <property type="entry name" value="TIR DOMAIN-CONTAINING PROTEIN"/>
    <property type="match status" value="1"/>
</dbReference>
<dbReference type="EMBL" id="JAHRHJ020000002">
    <property type="protein sequence ID" value="KAH9324561.1"/>
    <property type="molecule type" value="Genomic_DNA"/>
</dbReference>
<evidence type="ECO:0000259" key="5">
    <source>
        <dbReference type="PROSITE" id="PS50104"/>
    </source>
</evidence>
<keyword evidence="7" id="KW-1185">Reference proteome</keyword>
<dbReference type="Proteomes" id="UP000824469">
    <property type="component" value="Unassembled WGS sequence"/>
</dbReference>
<comment type="catalytic activity">
    <reaction evidence="4">
        <text>NAD(+) + H2O = ADP-D-ribose + nicotinamide + H(+)</text>
        <dbReference type="Rhea" id="RHEA:16301"/>
        <dbReference type="ChEBI" id="CHEBI:15377"/>
        <dbReference type="ChEBI" id="CHEBI:15378"/>
        <dbReference type="ChEBI" id="CHEBI:17154"/>
        <dbReference type="ChEBI" id="CHEBI:57540"/>
        <dbReference type="ChEBI" id="CHEBI:57967"/>
        <dbReference type="EC" id="3.2.2.6"/>
    </reaction>
    <physiologicalReaction direction="left-to-right" evidence="4">
        <dbReference type="Rhea" id="RHEA:16302"/>
    </physiologicalReaction>
</comment>
<dbReference type="OMA" id="WKDMGIN"/>
<evidence type="ECO:0000256" key="3">
    <source>
        <dbReference type="ARBA" id="ARBA00023027"/>
    </source>
</evidence>
<evidence type="ECO:0000313" key="6">
    <source>
        <dbReference type="EMBL" id="KAH9324561.1"/>
    </source>
</evidence>
<dbReference type="GO" id="GO:0061809">
    <property type="term" value="F:NAD+ nucleosidase activity, cyclic ADP-ribose generating"/>
    <property type="evidence" value="ECO:0007669"/>
    <property type="project" value="UniProtKB-EC"/>
</dbReference>
<dbReference type="Gene3D" id="3.40.50.10140">
    <property type="entry name" value="Toll/interleukin-1 receptor homology (TIR) domain"/>
    <property type="match status" value="1"/>
</dbReference>
<dbReference type="EC" id="3.2.2.6" evidence="1"/>
<protein>
    <recommendedName>
        <fullName evidence="1">ADP-ribosyl cyclase/cyclic ADP-ribose hydrolase</fullName>
        <ecNumber evidence="1">3.2.2.6</ecNumber>
    </recommendedName>
</protein>
<dbReference type="AlphaFoldDB" id="A0AA38LI51"/>
<feature type="non-terminal residue" evidence="6">
    <location>
        <position position="228"/>
    </location>
</feature>
<comment type="caution">
    <text evidence="6">The sequence shown here is derived from an EMBL/GenBank/DDBJ whole genome shotgun (WGS) entry which is preliminary data.</text>
</comment>
<evidence type="ECO:0000256" key="4">
    <source>
        <dbReference type="ARBA" id="ARBA00047304"/>
    </source>
</evidence>
<dbReference type="PANTHER" id="PTHR32009">
    <property type="entry name" value="TMV RESISTANCE PROTEIN N-LIKE"/>
    <property type="match status" value="1"/>
</dbReference>
<dbReference type="InterPro" id="IPR035897">
    <property type="entry name" value="Toll_tir_struct_dom_sf"/>
</dbReference>
<sequence length="228" mass="26053">PDMFKGCAMLLRGESSNPVLSAGEERDSTTLPTDLRDVVRRNTSLAKDVFLSHSGKQKLIVRQVHQDLIKQSISCFFDEDPQSLPLAEKFPPHIFEAAEKCRLAVLFLSKEFIHSKWPMLELSAFIKAKNSNKNPDMKILPVFFMIPSEYLTKIREEKDNQGWKDMGINDEVQAEWRKALREIRSFNGLEFKEAEDVVGFRDKVVKAIFSLLLPQSPSSMQAQAHQSQ</sequence>
<evidence type="ECO:0000313" key="7">
    <source>
        <dbReference type="Proteomes" id="UP000824469"/>
    </source>
</evidence>
<accession>A0AA38LI51</accession>
<dbReference type="SUPFAM" id="SSF52200">
    <property type="entry name" value="Toll/Interleukin receptor TIR domain"/>
    <property type="match status" value="1"/>
</dbReference>
<keyword evidence="3" id="KW-0520">NAD</keyword>
<dbReference type="Pfam" id="PF13676">
    <property type="entry name" value="TIR_2"/>
    <property type="match status" value="1"/>
</dbReference>
<organism evidence="6 7">
    <name type="scientific">Taxus chinensis</name>
    <name type="common">Chinese yew</name>
    <name type="synonym">Taxus wallichiana var. chinensis</name>
    <dbReference type="NCBI Taxonomy" id="29808"/>
    <lineage>
        <taxon>Eukaryota</taxon>
        <taxon>Viridiplantae</taxon>
        <taxon>Streptophyta</taxon>
        <taxon>Embryophyta</taxon>
        <taxon>Tracheophyta</taxon>
        <taxon>Spermatophyta</taxon>
        <taxon>Pinopsida</taxon>
        <taxon>Pinidae</taxon>
        <taxon>Conifers II</taxon>
        <taxon>Cupressales</taxon>
        <taxon>Taxaceae</taxon>
        <taxon>Taxus</taxon>
    </lineage>
</organism>
<gene>
    <name evidence="6" type="ORF">KI387_004739</name>
</gene>